<evidence type="ECO:0000256" key="3">
    <source>
        <dbReference type="ARBA" id="ARBA00022824"/>
    </source>
</evidence>
<feature type="disulfide bond" evidence="4">
    <location>
        <begin position="125"/>
        <end position="157"/>
    </location>
</feature>
<keyword evidence="4" id="KW-1015">Disulfide bond</keyword>
<reference evidence="6 7" key="1">
    <citation type="journal article" date="2023" name="G3 (Bethesda)">
        <title>A high-quality reference genome for the fission yeast Schizosaccharomyces osmophilus.</title>
        <authorList>
            <person name="Jia G.S."/>
            <person name="Zhang W.C."/>
            <person name="Liang Y."/>
            <person name="Liu X.H."/>
            <person name="Rhind N."/>
            <person name="Pidoux A."/>
            <person name="Brysch-Herzberg M."/>
            <person name="Du L.L."/>
        </authorList>
    </citation>
    <scope>NUCLEOTIDE SEQUENCE [LARGE SCALE GENOMIC DNA]</scope>
    <source>
        <strain evidence="6 7">CBS 15793</strain>
    </source>
</reference>
<sequence length="395" mass="44999">MNIFHLFSIIVIVCFQPISSVLATKLNAKTYKPCAVPAVFTEQFTKEDLESWKYRWFSPSDHGVGSFSLVEAPNKQLANEYGLITTVPRKQHVVSSNFDVPITRESPSIPIVLSFQVKPTVRWDCGHVNLKLVSQKCSHNEDSKATLPLIEFGVKKCGLYDYAYFSFGSYENQIVYHLKNPPQSGLTEYMSNMYTLFLRNHTFTIRRNKQVIAHGDVEAAFSESPIKHSSIQHRASHAEEATVVTPYYSPSDVFLLLLSRDYSYPLSATGIELDVWSEAPGVFVNNIYFGFSENDAMLFENETFDIKNLLESNQSVNSFGSGGMVKALLKLMIMNLKNSWSNIYDATYGNVYNYFYDIWITEGTILPKEAWQYLYHAILVIFVAVSPVLYWMLQS</sequence>
<dbReference type="SUPFAM" id="SSF49899">
    <property type="entry name" value="Concanavalin A-like lectins/glucanases"/>
    <property type="match status" value="1"/>
</dbReference>
<keyword evidence="7" id="KW-1185">Reference proteome</keyword>
<keyword evidence="5" id="KW-0732">Signal</keyword>
<dbReference type="EMBL" id="CP115611">
    <property type="protein sequence ID" value="WBW71842.1"/>
    <property type="molecule type" value="Genomic_DNA"/>
</dbReference>
<proteinExistence type="inferred from homology"/>
<dbReference type="GeneID" id="80874205"/>
<keyword evidence="5" id="KW-0812">Transmembrane</keyword>
<dbReference type="PANTHER" id="PTHR11073:SF55">
    <property type="entry name" value="CALRETICULIN_CALNEXIN"/>
    <property type="match status" value="1"/>
</dbReference>
<dbReference type="GO" id="GO:0036503">
    <property type="term" value="P:ERAD pathway"/>
    <property type="evidence" value="ECO:0007669"/>
    <property type="project" value="TreeGrafter"/>
</dbReference>
<dbReference type="RefSeq" id="XP_056036085.1">
    <property type="nucleotide sequence ID" value="XM_056179516.1"/>
</dbReference>
<dbReference type="AlphaFoldDB" id="A0AAE9W8Q6"/>
<organism evidence="6 7">
    <name type="scientific">Schizosaccharomyces osmophilus</name>
    <dbReference type="NCBI Taxonomy" id="2545709"/>
    <lineage>
        <taxon>Eukaryota</taxon>
        <taxon>Fungi</taxon>
        <taxon>Dikarya</taxon>
        <taxon>Ascomycota</taxon>
        <taxon>Taphrinomycotina</taxon>
        <taxon>Schizosaccharomycetes</taxon>
        <taxon>Schizosaccharomycetales</taxon>
        <taxon>Schizosaccharomycetaceae</taxon>
        <taxon>Schizosaccharomyces</taxon>
    </lineage>
</organism>
<dbReference type="GO" id="GO:0051082">
    <property type="term" value="F:unfolded protein binding"/>
    <property type="evidence" value="ECO:0007669"/>
    <property type="project" value="InterPro"/>
</dbReference>
<dbReference type="Gene3D" id="2.60.120.200">
    <property type="match status" value="1"/>
</dbReference>
<evidence type="ECO:0000313" key="6">
    <source>
        <dbReference type="EMBL" id="WBW71842.1"/>
    </source>
</evidence>
<dbReference type="GO" id="GO:0005789">
    <property type="term" value="C:endoplasmic reticulum membrane"/>
    <property type="evidence" value="ECO:0007669"/>
    <property type="project" value="TreeGrafter"/>
</dbReference>
<dbReference type="KEGG" id="som:SOMG_00722"/>
<dbReference type="Pfam" id="PF00262">
    <property type="entry name" value="Calreticulin"/>
    <property type="match status" value="1"/>
</dbReference>
<dbReference type="PANTHER" id="PTHR11073">
    <property type="entry name" value="CALRETICULIN AND CALNEXIN"/>
    <property type="match status" value="1"/>
</dbReference>
<evidence type="ECO:0000256" key="5">
    <source>
        <dbReference type="RuleBase" id="RU362126"/>
    </source>
</evidence>
<evidence type="ECO:0000256" key="4">
    <source>
        <dbReference type="PIRSR" id="PIRSR601580-3"/>
    </source>
</evidence>
<dbReference type="GO" id="GO:0006457">
    <property type="term" value="P:protein folding"/>
    <property type="evidence" value="ECO:0007669"/>
    <property type="project" value="InterPro"/>
</dbReference>
<keyword evidence="5" id="KW-1133">Transmembrane helix</keyword>
<evidence type="ECO:0000313" key="7">
    <source>
        <dbReference type="Proteomes" id="UP001212411"/>
    </source>
</evidence>
<comment type="similarity">
    <text evidence="2 5">Belongs to the calreticulin family.</text>
</comment>
<protein>
    <submittedName>
        <fullName evidence="6">Calreticulin/calnexin-like protein</fullName>
    </submittedName>
</protein>
<keyword evidence="5" id="KW-0472">Membrane</keyword>
<keyword evidence="5" id="KW-0143">Chaperone</keyword>
<evidence type="ECO:0000256" key="1">
    <source>
        <dbReference type="ARBA" id="ARBA00004240"/>
    </source>
</evidence>
<keyword evidence="3 5" id="KW-0256">Endoplasmic reticulum</keyword>
<dbReference type="InterPro" id="IPR013320">
    <property type="entry name" value="ConA-like_dom_sf"/>
</dbReference>
<feature type="signal peptide" evidence="5">
    <location>
        <begin position="1"/>
        <end position="23"/>
    </location>
</feature>
<evidence type="ECO:0000256" key="2">
    <source>
        <dbReference type="ARBA" id="ARBA00010983"/>
    </source>
</evidence>
<dbReference type="InterPro" id="IPR001580">
    <property type="entry name" value="Calret/calnex"/>
</dbReference>
<gene>
    <name evidence="6" type="ORF">SOMG_00722</name>
</gene>
<feature type="chain" id="PRO_5041777975" evidence="5">
    <location>
        <begin position="24"/>
        <end position="395"/>
    </location>
</feature>
<dbReference type="Proteomes" id="UP001212411">
    <property type="component" value="Chromosome 1"/>
</dbReference>
<accession>A0AAE9W8Q6</accession>
<name>A0AAE9W8Q6_9SCHI</name>
<comment type="subcellular location">
    <subcellularLocation>
        <location evidence="1">Endoplasmic reticulum</location>
    </subcellularLocation>
</comment>
<feature type="transmembrane region" description="Helical" evidence="5">
    <location>
        <begin position="373"/>
        <end position="393"/>
    </location>
</feature>
<dbReference type="GO" id="GO:0005509">
    <property type="term" value="F:calcium ion binding"/>
    <property type="evidence" value="ECO:0007669"/>
    <property type="project" value="InterPro"/>
</dbReference>